<dbReference type="OrthoDB" id="72299at2"/>
<dbReference type="Pfam" id="PF13271">
    <property type="entry name" value="DUF4062"/>
    <property type="match status" value="1"/>
</dbReference>
<reference evidence="3" key="1">
    <citation type="submission" date="2016-10" db="EMBL/GenBank/DDBJ databases">
        <authorList>
            <person name="Varghese N."/>
            <person name="Submissions S."/>
        </authorList>
    </citation>
    <scope>NUCLEOTIDE SEQUENCE [LARGE SCALE GENOMIC DNA]</scope>
    <source>
        <strain evidence="3">CGMCC 1.10658</strain>
    </source>
</reference>
<dbReference type="STRING" id="658219.SAMN05216212_3109"/>
<protein>
    <recommendedName>
        <fullName evidence="1">DUF4062 domain-containing protein</fullName>
    </recommendedName>
</protein>
<feature type="domain" description="DUF4062" evidence="1">
    <location>
        <begin position="13"/>
        <end position="97"/>
    </location>
</feature>
<dbReference type="RefSeq" id="WP_091516563.1">
    <property type="nucleotide sequence ID" value="NZ_FNFH01000008.1"/>
</dbReference>
<dbReference type="AlphaFoldDB" id="A0A1G9EGA6"/>
<dbReference type="Proteomes" id="UP000199305">
    <property type="component" value="Unassembled WGS sequence"/>
</dbReference>
<gene>
    <name evidence="2" type="ORF">SAMN05216212_3109</name>
</gene>
<keyword evidence="3" id="KW-1185">Reference proteome</keyword>
<name>A0A1G9EGA6_9GAMM</name>
<evidence type="ECO:0000259" key="1">
    <source>
        <dbReference type="Pfam" id="PF13271"/>
    </source>
</evidence>
<sequence>MNINRHTSHPSAFISSTFVDLRPERLAVASALNESGLNVNALDIQPASNDSSKRKILEGIKQSDFVVLIIGDRYGTILPEMTGSPSLSITQWEYQRAKQLQKNILVYFKEGENLLSDDLTDPAYKKKRLLFQKFKNLVTSNHNPKFFHSEEQLVKEVQSALIPIYREGVLNLLTTNTRLKSEIEQLRSDLSSINRPKIPESQRNALANIMNTSDYGLSDSDKGYFSQATKNIENRLLGLADLARKDDKEN</sequence>
<dbReference type="InterPro" id="IPR025139">
    <property type="entry name" value="DUF4062"/>
</dbReference>
<evidence type="ECO:0000313" key="3">
    <source>
        <dbReference type="Proteomes" id="UP000199305"/>
    </source>
</evidence>
<dbReference type="EMBL" id="FNFH01000008">
    <property type="protein sequence ID" value="SDK75065.1"/>
    <property type="molecule type" value="Genomic_DNA"/>
</dbReference>
<organism evidence="2 3">
    <name type="scientific">Microbulbifer yueqingensis</name>
    <dbReference type="NCBI Taxonomy" id="658219"/>
    <lineage>
        <taxon>Bacteria</taxon>
        <taxon>Pseudomonadati</taxon>
        <taxon>Pseudomonadota</taxon>
        <taxon>Gammaproteobacteria</taxon>
        <taxon>Cellvibrionales</taxon>
        <taxon>Microbulbiferaceae</taxon>
        <taxon>Microbulbifer</taxon>
    </lineage>
</organism>
<accession>A0A1G9EGA6</accession>
<evidence type="ECO:0000313" key="2">
    <source>
        <dbReference type="EMBL" id="SDK75065.1"/>
    </source>
</evidence>
<proteinExistence type="predicted"/>